<keyword evidence="2" id="KW-0732">Signal</keyword>
<evidence type="ECO:0000256" key="2">
    <source>
        <dbReference type="SAM" id="SignalP"/>
    </source>
</evidence>
<accession>A0ABN8EMF2</accession>
<feature type="region of interest" description="Disordered" evidence="1">
    <location>
        <begin position="172"/>
        <end position="194"/>
    </location>
</feature>
<sequence length="221" mass="24922">MKLVRLILLNSWVILLAFPGNAQVSRAYLLDEADTYFKAGRYWDAFFRYRECAKLPEFESASQVTEQIKNSSHALYLTQKFKDYFALQRLQPAKENLLELISLNANDPNRGQLAHITLAQGAELQRLAWRQRTPSATADMLKRAMAFYYQAAKEGLMDESITAIKQCEASLKDTKVPQEENNSPQPSVETILPNTTPTVPTIANPRKPAPNVVIIPAPKVN</sequence>
<evidence type="ECO:0000256" key="1">
    <source>
        <dbReference type="SAM" id="MobiDB-lite"/>
    </source>
</evidence>
<protein>
    <recommendedName>
        <fullName evidence="5">Tetratricopeptide repeat protein</fullName>
    </recommendedName>
</protein>
<dbReference type="Proteomes" id="UP000837932">
    <property type="component" value="Unassembled WGS sequence"/>
</dbReference>
<evidence type="ECO:0000313" key="4">
    <source>
        <dbReference type="Proteomes" id="UP000837932"/>
    </source>
</evidence>
<dbReference type="RefSeq" id="WP_238803777.1">
    <property type="nucleotide sequence ID" value="NZ_CAKLPY010000001.1"/>
</dbReference>
<feature type="compositionally biased region" description="Polar residues" evidence="1">
    <location>
        <begin position="179"/>
        <end position="194"/>
    </location>
</feature>
<proteinExistence type="predicted"/>
<name>A0ABN8EMF2_9BACT</name>
<dbReference type="EMBL" id="CAKLPY010000001">
    <property type="protein sequence ID" value="CAH0994015.1"/>
    <property type="molecule type" value="Genomic_DNA"/>
</dbReference>
<gene>
    <name evidence="3" type="ORF">EMA8858_00122</name>
</gene>
<evidence type="ECO:0008006" key="5">
    <source>
        <dbReference type="Google" id="ProtNLM"/>
    </source>
</evidence>
<evidence type="ECO:0000313" key="3">
    <source>
        <dbReference type="EMBL" id="CAH0994015.1"/>
    </source>
</evidence>
<feature type="chain" id="PRO_5047480617" description="Tetratricopeptide repeat protein" evidence="2">
    <location>
        <begin position="23"/>
        <end position="221"/>
    </location>
</feature>
<comment type="caution">
    <text evidence="3">The sequence shown here is derived from an EMBL/GenBank/DDBJ whole genome shotgun (WGS) entry which is preliminary data.</text>
</comment>
<organism evidence="3 4">
    <name type="scientific">Emticicia aquatica</name>
    <dbReference type="NCBI Taxonomy" id="1681835"/>
    <lineage>
        <taxon>Bacteria</taxon>
        <taxon>Pseudomonadati</taxon>
        <taxon>Bacteroidota</taxon>
        <taxon>Cytophagia</taxon>
        <taxon>Cytophagales</taxon>
        <taxon>Leadbetterellaceae</taxon>
        <taxon>Emticicia</taxon>
    </lineage>
</organism>
<reference evidence="3" key="1">
    <citation type="submission" date="2021-12" db="EMBL/GenBank/DDBJ databases">
        <authorList>
            <person name="Rodrigo-Torres L."/>
            <person name="Arahal R. D."/>
            <person name="Lucena T."/>
        </authorList>
    </citation>
    <scope>NUCLEOTIDE SEQUENCE</scope>
    <source>
        <strain evidence="3">CECT 8858</strain>
    </source>
</reference>
<keyword evidence="4" id="KW-1185">Reference proteome</keyword>
<feature type="signal peptide" evidence="2">
    <location>
        <begin position="1"/>
        <end position="22"/>
    </location>
</feature>